<dbReference type="OMA" id="RIMGECE"/>
<comment type="similarity">
    <text evidence="10">Belongs to the protein kinase superfamily.</text>
</comment>
<dbReference type="Proteomes" id="UP000001056">
    <property type="component" value="Unassembled WGS sequence"/>
</dbReference>
<comment type="catalytic activity">
    <reaction evidence="7">
        <text>L-threonyl-[protein] + ATP = O-phospho-L-threonyl-[protein] + ADP + H(+)</text>
        <dbReference type="Rhea" id="RHEA:46608"/>
        <dbReference type="Rhea" id="RHEA-COMP:11060"/>
        <dbReference type="Rhea" id="RHEA-COMP:11605"/>
        <dbReference type="ChEBI" id="CHEBI:15378"/>
        <dbReference type="ChEBI" id="CHEBI:30013"/>
        <dbReference type="ChEBI" id="CHEBI:30616"/>
        <dbReference type="ChEBI" id="CHEBI:61977"/>
        <dbReference type="ChEBI" id="CHEBI:456216"/>
        <dbReference type="EC" id="2.7.11.1"/>
    </reaction>
</comment>
<dbReference type="Pfam" id="PF00069">
    <property type="entry name" value="Pkinase"/>
    <property type="match status" value="1"/>
</dbReference>
<evidence type="ECO:0000256" key="6">
    <source>
        <dbReference type="ARBA" id="ARBA00022840"/>
    </source>
</evidence>
<dbReference type="InterPro" id="IPR017441">
    <property type="entry name" value="Protein_kinase_ATP_BS"/>
</dbReference>
<dbReference type="eggNOG" id="KOG0608">
    <property type="taxonomic scope" value="Eukaryota"/>
</dbReference>
<evidence type="ECO:0000313" key="12">
    <source>
        <dbReference type="EMBL" id="EAQ85927.1"/>
    </source>
</evidence>
<name>Q2GXX4_CHAGB</name>
<dbReference type="PANTHER" id="PTHR24356">
    <property type="entry name" value="SERINE/THREONINE-PROTEIN KINASE"/>
    <property type="match status" value="1"/>
</dbReference>
<keyword evidence="5" id="KW-0418">Kinase</keyword>
<evidence type="ECO:0000256" key="8">
    <source>
        <dbReference type="ARBA" id="ARBA00048679"/>
    </source>
</evidence>
<keyword evidence="2 10" id="KW-0723">Serine/threonine-protein kinase</keyword>
<evidence type="ECO:0000259" key="11">
    <source>
        <dbReference type="PROSITE" id="PS50011"/>
    </source>
</evidence>
<organism evidence="12 13">
    <name type="scientific">Chaetomium globosum (strain ATCC 6205 / CBS 148.51 / DSM 1962 / NBRC 6347 / NRRL 1970)</name>
    <name type="common">Soil fungus</name>
    <dbReference type="NCBI Taxonomy" id="306901"/>
    <lineage>
        <taxon>Eukaryota</taxon>
        <taxon>Fungi</taxon>
        <taxon>Dikarya</taxon>
        <taxon>Ascomycota</taxon>
        <taxon>Pezizomycotina</taxon>
        <taxon>Sordariomycetes</taxon>
        <taxon>Sordariomycetidae</taxon>
        <taxon>Sordariales</taxon>
        <taxon>Chaetomiaceae</taxon>
        <taxon>Chaetomium</taxon>
    </lineage>
</organism>
<dbReference type="InParanoid" id="Q2GXX4"/>
<evidence type="ECO:0000256" key="7">
    <source>
        <dbReference type="ARBA" id="ARBA00047899"/>
    </source>
</evidence>
<keyword evidence="3" id="KW-0808">Transferase</keyword>
<dbReference type="RefSeq" id="XP_001224836.1">
    <property type="nucleotide sequence ID" value="XM_001224835.1"/>
</dbReference>
<evidence type="ECO:0000256" key="9">
    <source>
        <dbReference type="PROSITE-ProRule" id="PRU10141"/>
    </source>
</evidence>
<keyword evidence="6 9" id="KW-0067">ATP-binding</keyword>
<dbReference type="EC" id="2.7.11.1" evidence="1"/>
<reference evidence="13" key="1">
    <citation type="journal article" date="2015" name="Genome Announc.">
        <title>Draft genome sequence of the cellulolytic fungus Chaetomium globosum.</title>
        <authorList>
            <person name="Cuomo C.A."/>
            <person name="Untereiner W.A."/>
            <person name="Ma L.-J."/>
            <person name="Grabherr M."/>
            <person name="Birren B.W."/>
        </authorList>
    </citation>
    <scope>NUCLEOTIDE SEQUENCE [LARGE SCALE GENOMIC DNA]</scope>
    <source>
        <strain evidence="13">ATCC 6205 / CBS 148.51 / DSM 1962 / NBRC 6347 / NRRL 1970</strain>
    </source>
</reference>
<evidence type="ECO:0000256" key="3">
    <source>
        <dbReference type="ARBA" id="ARBA00022679"/>
    </source>
</evidence>
<dbReference type="GO" id="GO:0035556">
    <property type="term" value="P:intracellular signal transduction"/>
    <property type="evidence" value="ECO:0007669"/>
    <property type="project" value="TreeGrafter"/>
</dbReference>
<evidence type="ECO:0000256" key="4">
    <source>
        <dbReference type="ARBA" id="ARBA00022741"/>
    </source>
</evidence>
<dbReference type="OrthoDB" id="3638488at2759"/>
<dbReference type="Gene3D" id="1.10.510.10">
    <property type="entry name" value="Transferase(Phosphotransferase) domain 1"/>
    <property type="match status" value="1"/>
</dbReference>
<dbReference type="HOGENOM" id="CLU_1034393_0_0_1"/>
<dbReference type="Gene3D" id="3.30.200.20">
    <property type="entry name" value="Phosphorylase Kinase, domain 1"/>
    <property type="match status" value="1"/>
</dbReference>
<sequence>MDTFHFSPTPKRDSGKYGPRARANRELCYTSVARFNGDALVKLKQINNRAKEGLDNYTIINPIGQGGFGLVNLVRRKQNGRVYALKQIPKKGTMESRQAMERMCTERCALADADSEWIVKLYTAFQDGTNFYFLFEYLPGGDLEALLRRNIRFHDRTAAFYLAEIVLALETVHNLGFIHRDLKPANILLDRQGHVKLTNFGLSKSRHKTVFYGHYGYLVRDSAWDSTVDISNETSSVRGSANYVKEVVGTSQYMAPEVVKDQEYSFKSD</sequence>
<dbReference type="GeneID" id="4393408"/>
<accession>Q2GXX4</accession>
<dbReference type="PANTHER" id="PTHR24356:SF1">
    <property type="entry name" value="SERINE_THREONINE-PROTEIN KINASE GREATWALL"/>
    <property type="match status" value="1"/>
</dbReference>
<evidence type="ECO:0000256" key="5">
    <source>
        <dbReference type="ARBA" id="ARBA00022777"/>
    </source>
</evidence>
<dbReference type="AlphaFoldDB" id="Q2GXX4"/>
<evidence type="ECO:0000256" key="2">
    <source>
        <dbReference type="ARBA" id="ARBA00022527"/>
    </source>
</evidence>
<dbReference type="PROSITE" id="PS00108">
    <property type="entry name" value="PROTEIN_KINASE_ST"/>
    <property type="match status" value="1"/>
</dbReference>
<comment type="catalytic activity">
    <reaction evidence="8">
        <text>L-seryl-[protein] + ATP = O-phospho-L-seryl-[protein] + ADP + H(+)</text>
        <dbReference type="Rhea" id="RHEA:17989"/>
        <dbReference type="Rhea" id="RHEA-COMP:9863"/>
        <dbReference type="Rhea" id="RHEA-COMP:11604"/>
        <dbReference type="ChEBI" id="CHEBI:15378"/>
        <dbReference type="ChEBI" id="CHEBI:29999"/>
        <dbReference type="ChEBI" id="CHEBI:30616"/>
        <dbReference type="ChEBI" id="CHEBI:83421"/>
        <dbReference type="ChEBI" id="CHEBI:456216"/>
        <dbReference type="EC" id="2.7.11.1"/>
    </reaction>
</comment>
<dbReference type="PROSITE" id="PS00107">
    <property type="entry name" value="PROTEIN_KINASE_ATP"/>
    <property type="match status" value="1"/>
</dbReference>
<gene>
    <name evidence="12" type="ORF">CHGG_07180</name>
</gene>
<dbReference type="InterPro" id="IPR000719">
    <property type="entry name" value="Prot_kinase_dom"/>
</dbReference>
<dbReference type="SUPFAM" id="SSF56112">
    <property type="entry name" value="Protein kinase-like (PK-like)"/>
    <property type="match status" value="1"/>
</dbReference>
<keyword evidence="4 9" id="KW-0547">Nucleotide-binding</keyword>
<dbReference type="GO" id="GO:0005524">
    <property type="term" value="F:ATP binding"/>
    <property type="evidence" value="ECO:0007669"/>
    <property type="project" value="UniProtKB-UniRule"/>
</dbReference>
<dbReference type="InterPro" id="IPR050236">
    <property type="entry name" value="Ser_Thr_kinase_AGC"/>
</dbReference>
<feature type="domain" description="Protein kinase" evidence="11">
    <location>
        <begin position="57"/>
        <end position="269"/>
    </location>
</feature>
<dbReference type="GO" id="GO:0004674">
    <property type="term" value="F:protein serine/threonine kinase activity"/>
    <property type="evidence" value="ECO:0007669"/>
    <property type="project" value="UniProtKB-KW"/>
</dbReference>
<dbReference type="STRING" id="306901.Q2GXX4"/>
<dbReference type="PROSITE" id="PS50011">
    <property type="entry name" value="PROTEIN_KINASE_DOM"/>
    <property type="match status" value="1"/>
</dbReference>
<evidence type="ECO:0000313" key="13">
    <source>
        <dbReference type="Proteomes" id="UP000001056"/>
    </source>
</evidence>
<feature type="binding site" evidence="9">
    <location>
        <position position="91"/>
    </location>
    <ligand>
        <name>ATP</name>
        <dbReference type="ChEBI" id="CHEBI:30616"/>
    </ligand>
</feature>
<keyword evidence="13" id="KW-1185">Reference proteome</keyword>
<evidence type="ECO:0000256" key="1">
    <source>
        <dbReference type="ARBA" id="ARBA00012513"/>
    </source>
</evidence>
<protein>
    <recommendedName>
        <fullName evidence="1">non-specific serine/threonine protein kinase</fullName>
        <ecNumber evidence="1">2.7.11.1</ecNumber>
    </recommendedName>
</protein>
<proteinExistence type="inferred from homology"/>
<dbReference type="EMBL" id="CH408033">
    <property type="protein sequence ID" value="EAQ85927.1"/>
    <property type="molecule type" value="Genomic_DNA"/>
</dbReference>
<dbReference type="InterPro" id="IPR008271">
    <property type="entry name" value="Ser/Thr_kinase_AS"/>
</dbReference>
<dbReference type="SMART" id="SM00220">
    <property type="entry name" value="S_TKc"/>
    <property type="match status" value="1"/>
</dbReference>
<dbReference type="InterPro" id="IPR011009">
    <property type="entry name" value="Kinase-like_dom_sf"/>
</dbReference>
<dbReference type="VEuPathDB" id="FungiDB:CHGG_07180"/>
<evidence type="ECO:0000256" key="10">
    <source>
        <dbReference type="RuleBase" id="RU000304"/>
    </source>
</evidence>